<dbReference type="Gene3D" id="1.10.10.10">
    <property type="entry name" value="Winged helix-like DNA-binding domain superfamily/Winged helix DNA-binding domain"/>
    <property type="match status" value="1"/>
</dbReference>
<feature type="domain" description="HTH luxR-type" evidence="2">
    <location>
        <begin position="261"/>
        <end position="326"/>
    </location>
</feature>
<dbReference type="RefSeq" id="WP_075066050.1">
    <property type="nucleotide sequence ID" value="NZ_LKAJ02000001.1"/>
</dbReference>
<gene>
    <name evidence="3" type="primary">tam_1</name>
    <name evidence="4" type="ORF">HT99x_009155</name>
    <name evidence="3" type="ORF">HT99x_01429</name>
</gene>
<dbReference type="GO" id="GO:0003677">
    <property type="term" value="F:DNA binding"/>
    <property type="evidence" value="ECO:0007669"/>
    <property type="project" value="InterPro"/>
</dbReference>
<sequence length="336" mass="39676">MNTPPSIHAEWASHLLSKIDLSDHRSILDLGCRQGKTSAHLAKQYPKQLFLAVDNQASEIEQATEHQLPNLQFALQDARKLCMPEQFDAVISLNNCFMWIKEKQTVFNNLYNALKPQGKTYLQFFVRHGHPKNDRFLSHAAKEIEWRSYFKNYSQDYYDVSIPDVCRMLCESGFIIHKLELMKYGTYFKHPDLLEPFFKSWASQIKYLPIHRQDHFLHRAMKHYLNFYHYNENESFYYDEYVLEVICEKPFPVENNEEISYQYGAIEFSQREAQVIKHFLNGKAAKEIGALLDISAKTVEFHLASIKEKCHCRKRSELFQIAIMEGFIHLMFDNKL</sequence>
<dbReference type="InterPro" id="IPR029063">
    <property type="entry name" value="SAM-dependent_MTases_sf"/>
</dbReference>
<accession>A0A0Q9YLU7</accession>
<comment type="caution">
    <text evidence="3">The sequence shown here is derived from an EMBL/GenBank/DDBJ whole genome shotgun (WGS) entry which is preliminary data.</text>
</comment>
<dbReference type="AlphaFoldDB" id="A0A0Q9YLU7"/>
<dbReference type="InterPro" id="IPR000792">
    <property type="entry name" value="Tscrpt_reg_LuxR_C"/>
</dbReference>
<dbReference type="InterPro" id="IPR036388">
    <property type="entry name" value="WH-like_DNA-bd_sf"/>
</dbReference>
<dbReference type="Pfam" id="PF00196">
    <property type="entry name" value="GerE"/>
    <property type="match status" value="1"/>
</dbReference>
<keyword evidence="5" id="KW-1185">Reference proteome</keyword>
<dbReference type="CDD" id="cd02440">
    <property type="entry name" value="AdoMet_MTases"/>
    <property type="match status" value="1"/>
</dbReference>
<evidence type="ECO:0000313" key="3">
    <source>
        <dbReference type="EMBL" id="KRG21676.1"/>
    </source>
</evidence>
<protein>
    <submittedName>
        <fullName evidence="4">Methyltransferase domain-containing protein</fullName>
    </submittedName>
    <submittedName>
        <fullName evidence="3">Trans-aconitate 2-methyltransferase</fullName>
        <ecNumber evidence="3">2.1.1.144</ecNumber>
    </submittedName>
</protein>
<dbReference type="GO" id="GO:0032259">
    <property type="term" value="P:methylation"/>
    <property type="evidence" value="ECO:0007669"/>
    <property type="project" value="UniProtKB-KW"/>
</dbReference>
<dbReference type="PROSITE" id="PS50043">
    <property type="entry name" value="HTH_LUXR_2"/>
    <property type="match status" value="1"/>
</dbReference>
<keyword evidence="1 3" id="KW-0808">Transferase</keyword>
<reference evidence="4" key="2">
    <citation type="journal article" date="2016" name="Genome Announc.">
        <title>Draft Genome Sequences of Two Novel Amoeba-Resistant Intranuclear Bacteria, 'Candidatus Berkiella cookevillensis' and 'Candidatus Berkiella aquae'.</title>
        <authorList>
            <person name="Mehari Y.T."/>
            <person name="Arivett B.A."/>
            <person name="Farone A.L."/>
            <person name="Gunderson J.H."/>
            <person name="Farone M.B."/>
        </authorList>
    </citation>
    <scope>NUCLEOTIDE SEQUENCE</scope>
    <source>
        <strain evidence="4">HT99</strain>
    </source>
</reference>
<dbReference type="EC" id="2.1.1.144" evidence="3"/>
<dbReference type="STRING" id="295108.HT99x_01429"/>
<dbReference type="SMART" id="SM00421">
    <property type="entry name" value="HTH_LUXR"/>
    <property type="match status" value="1"/>
</dbReference>
<dbReference type="Proteomes" id="UP000051497">
    <property type="component" value="Unassembled WGS sequence"/>
</dbReference>
<dbReference type="GO" id="GO:0006355">
    <property type="term" value="P:regulation of DNA-templated transcription"/>
    <property type="evidence" value="ECO:0007669"/>
    <property type="project" value="InterPro"/>
</dbReference>
<dbReference type="SUPFAM" id="SSF46894">
    <property type="entry name" value="C-terminal effector domain of the bipartite response regulators"/>
    <property type="match status" value="1"/>
</dbReference>
<dbReference type="InterPro" id="IPR041698">
    <property type="entry name" value="Methyltransf_25"/>
</dbReference>
<dbReference type="Pfam" id="PF13649">
    <property type="entry name" value="Methyltransf_25"/>
    <property type="match status" value="1"/>
</dbReference>
<reference evidence="3" key="1">
    <citation type="submission" date="2015-09" db="EMBL/GenBank/DDBJ databases">
        <title>Draft Genome Sequences of Two Novel Amoeba-resistant Intranuclear Bacteria, Candidatus Berkiella cookevillensis and Candidatus Berkiella aquae.</title>
        <authorList>
            <person name="Mehari Y.T."/>
            <person name="Arivett B.A."/>
            <person name="Farone A.L."/>
            <person name="Gunderson J.H."/>
            <person name="Farone M.B."/>
        </authorList>
    </citation>
    <scope>NUCLEOTIDE SEQUENCE [LARGE SCALE GENOMIC DNA]</scope>
    <source>
        <strain evidence="3">HT99</strain>
    </source>
</reference>
<dbReference type="EMBL" id="LKAJ01000004">
    <property type="protein sequence ID" value="KRG21676.1"/>
    <property type="molecule type" value="Genomic_DNA"/>
</dbReference>
<dbReference type="CDD" id="cd06170">
    <property type="entry name" value="LuxR_C_like"/>
    <property type="match status" value="1"/>
</dbReference>
<name>A0A0Q9YLU7_9GAMM</name>
<dbReference type="OrthoDB" id="9760689at2"/>
<dbReference type="PRINTS" id="PR00038">
    <property type="entry name" value="HTHLUXR"/>
</dbReference>
<dbReference type="PROSITE" id="PS00622">
    <property type="entry name" value="HTH_LUXR_1"/>
    <property type="match status" value="1"/>
</dbReference>
<evidence type="ECO:0000313" key="4">
    <source>
        <dbReference type="EMBL" id="MCS5711604.1"/>
    </source>
</evidence>
<dbReference type="InterPro" id="IPR016032">
    <property type="entry name" value="Sig_transdc_resp-reg_C-effctor"/>
</dbReference>
<evidence type="ECO:0000313" key="5">
    <source>
        <dbReference type="Proteomes" id="UP000051497"/>
    </source>
</evidence>
<dbReference type="GO" id="GO:0030798">
    <property type="term" value="F:trans-aconitate 2-methyltransferase activity"/>
    <property type="evidence" value="ECO:0007669"/>
    <property type="project" value="UniProtKB-EC"/>
</dbReference>
<evidence type="ECO:0000259" key="2">
    <source>
        <dbReference type="PROSITE" id="PS50043"/>
    </source>
</evidence>
<reference evidence="4" key="3">
    <citation type="submission" date="2021-06" db="EMBL/GenBank/DDBJ databases">
        <title>Genomic Description and Analysis of Intracellular Bacteria, Candidatus Berkiella cookevillensis and Candidatus Berkiella aquae.</title>
        <authorList>
            <person name="Kidane D.T."/>
            <person name="Mehari Y.T."/>
            <person name="Rice F.C."/>
            <person name="Arivett B.A."/>
            <person name="Farone A.L."/>
            <person name="Berk S.G."/>
            <person name="Farone M.B."/>
        </authorList>
    </citation>
    <scope>NUCLEOTIDE SEQUENCE</scope>
    <source>
        <strain evidence="4">HT99</strain>
    </source>
</reference>
<dbReference type="PANTHER" id="PTHR43861">
    <property type="entry name" value="TRANS-ACONITATE 2-METHYLTRANSFERASE-RELATED"/>
    <property type="match status" value="1"/>
</dbReference>
<proteinExistence type="predicted"/>
<organism evidence="3">
    <name type="scientific">Candidatus Berkiella aquae</name>
    <dbReference type="NCBI Taxonomy" id="295108"/>
    <lineage>
        <taxon>Bacteria</taxon>
        <taxon>Pseudomonadati</taxon>
        <taxon>Pseudomonadota</taxon>
        <taxon>Gammaproteobacteria</taxon>
        <taxon>Candidatus Berkiellales</taxon>
        <taxon>Candidatus Berkiellaceae</taxon>
        <taxon>Candidatus Berkiella</taxon>
    </lineage>
</organism>
<evidence type="ECO:0000256" key="1">
    <source>
        <dbReference type="ARBA" id="ARBA00022679"/>
    </source>
</evidence>
<keyword evidence="3" id="KW-0489">Methyltransferase</keyword>
<dbReference type="EMBL" id="LKAJ02000001">
    <property type="protein sequence ID" value="MCS5711604.1"/>
    <property type="molecule type" value="Genomic_DNA"/>
</dbReference>
<dbReference type="SUPFAM" id="SSF53335">
    <property type="entry name" value="S-adenosyl-L-methionine-dependent methyltransferases"/>
    <property type="match status" value="1"/>
</dbReference>
<dbReference type="Gene3D" id="3.40.50.150">
    <property type="entry name" value="Vaccinia Virus protein VP39"/>
    <property type="match status" value="1"/>
</dbReference>